<dbReference type="Gene3D" id="3.40.50.2020">
    <property type="match status" value="1"/>
</dbReference>
<dbReference type="InterPro" id="IPR029057">
    <property type="entry name" value="PRTase-like"/>
</dbReference>
<dbReference type="PANTHER" id="PTHR43363">
    <property type="entry name" value="HYPOXANTHINE PHOSPHORIBOSYLTRANSFERASE"/>
    <property type="match status" value="1"/>
</dbReference>
<dbReference type="InParanoid" id="Q2LPJ3"/>
<dbReference type="AlphaFoldDB" id="Q2LPJ3"/>
<evidence type="ECO:0000256" key="2">
    <source>
        <dbReference type="ARBA" id="ARBA00022679"/>
    </source>
</evidence>
<dbReference type="EC" id="2.4.2.22" evidence="4"/>
<feature type="domain" description="Phosphoribosyltransferase" evidence="3">
    <location>
        <begin position="13"/>
        <end position="156"/>
    </location>
</feature>
<dbReference type="Proteomes" id="UP000001933">
    <property type="component" value="Chromosome"/>
</dbReference>
<evidence type="ECO:0000313" key="4">
    <source>
        <dbReference type="EMBL" id="ABC76361.1"/>
    </source>
</evidence>
<dbReference type="EMBL" id="CP000252">
    <property type="protein sequence ID" value="ABC76361.1"/>
    <property type="molecule type" value="Genomic_DNA"/>
</dbReference>
<keyword evidence="5" id="KW-1185">Reference proteome</keyword>
<dbReference type="OrthoDB" id="9789690at2"/>
<dbReference type="RefSeq" id="WP_011416394.1">
    <property type="nucleotide sequence ID" value="NC_007759.1"/>
</dbReference>
<proteinExistence type="predicted"/>
<organism evidence="4 5">
    <name type="scientific">Syntrophus aciditrophicus (strain SB)</name>
    <dbReference type="NCBI Taxonomy" id="56780"/>
    <lineage>
        <taxon>Bacteria</taxon>
        <taxon>Pseudomonadati</taxon>
        <taxon>Thermodesulfobacteriota</taxon>
        <taxon>Syntrophia</taxon>
        <taxon>Syntrophales</taxon>
        <taxon>Syntrophaceae</taxon>
        <taxon>Syntrophus</taxon>
    </lineage>
</organism>
<dbReference type="GO" id="GO:0000310">
    <property type="term" value="F:xanthine phosphoribosyltransferase activity"/>
    <property type="evidence" value="ECO:0007669"/>
    <property type="project" value="UniProtKB-EC"/>
</dbReference>
<dbReference type="STRING" id="56780.SYN_03353"/>
<protein>
    <submittedName>
        <fullName evidence="4">Xanthine-guanine phosphoribosyltransferase</fullName>
        <ecNumber evidence="4">2.4.2.22</ecNumber>
    </submittedName>
</protein>
<keyword evidence="2 4" id="KW-0808">Transferase</keyword>
<name>Q2LPJ3_SYNAS</name>
<gene>
    <name evidence="4" type="ORF">SYN_03353</name>
</gene>
<evidence type="ECO:0000259" key="3">
    <source>
        <dbReference type="Pfam" id="PF00156"/>
    </source>
</evidence>
<sequence>MPLPAEEKFRCDILSWGGIVRDSRRLSWMIRDSEYKPEIIIAIGRGGYVPARILCDYLLIHDLASIKVEHWGTAVMKEEAIVKFPLCAPIRNRKVLLVDDVTDSGDTLKVSLQHLKKFRPQEVRTAVLVHKTRSAVTPDYFLKKIIKWRWVIFPWHVMEDLTELIQRLKAGGVSSEDELRSILKQRYDIDASINTIREVLSFIG</sequence>
<dbReference type="PANTHER" id="PTHR43363:SF3">
    <property type="entry name" value="XANTHINE-GUANINE PHOSPHORIBOSYLTRANSFERASE"/>
    <property type="match status" value="1"/>
</dbReference>
<dbReference type="KEGG" id="sat:SYN_03353"/>
<dbReference type="CDD" id="cd06223">
    <property type="entry name" value="PRTases_typeI"/>
    <property type="match status" value="1"/>
</dbReference>
<accession>Q2LPJ3</accession>
<dbReference type="eggNOG" id="COG2236">
    <property type="taxonomic scope" value="Bacteria"/>
</dbReference>
<dbReference type="HOGENOM" id="CLU_080904_0_0_7"/>
<keyword evidence="1 4" id="KW-0328">Glycosyltransferase</keyword>
<evidence type="ECO:0000313" key="5">
    <source>
        <dbReference type="Proteomes" id="UP000001933"/>
    </source>
</evidence>
<dbReference type="SUPFAM" id="SSF53271">
    <property type="entry name" value="PRTase-like"/>
    <property type="match status" value="1"/>
</dbReference>
<dbReference type="InterPro" id="IPR000836">
    <property type="entry name" value="PRTase_dom"/>
</dbReference>
<dbReference type="Pfam" id="PF00156">
    <property type="entry name" value="Pribosyltran"/>
    <property type="match status" value="1"/>
</dbReference>
<reference evidence="4 5" key="1">
    <citation type="journal article" date="2007" name="Proc. Natl. Acad. Sci. U.S.A.">
        <title>The genome of Syntrophus aciditrophicus: life at the thermodynamic limit of microbial growth.</title>
        <authorList>
            <person name="McInerney M.J."/>
            <person name="Rohlin L."/>
            <person name="Mouttaki H."/>
            <person name="Kim U."/>
            <person name="Krupp R.S."/>
            <person name="Rios-Hernandez L."/>
            <person name="Sieber J."/>
            <person name="Struchtemeyer C.G."/>
            <person name="Bhattacharyya A."/>
            <person name="Campbell J.W."/>
            <person name="Gunsalus R.P."/>
        </authorList>
    </citation>
    <scope>NUCLEOTIDE SEQUENCE [LARGE SCALE GENOMIC DNA]</scope>
    <source>
        <strain evidence="4 5">SB</strain>
    </source>
</reference>
<evidence type="ECO:0000256" key="1">
    <source>
        <dbReference type="ARBA" id="ARBA00022676"/>
    </source>
</evidence>